<proteinExistence type="predicted"/>
<evidence type="ECO:0000313" key="2">
    <source>
        <dbReference type="Proteomes" id="UP000260812"/>
    </source>
</evidence>
<dbReference type="EMBL" id="QVLV01000026">
    <property type="protein sequence ID" value="RGE56404.1"/>
    <property type="molecule type" value="Genomic_DNA"/>
</dbReference>
<protein>
    <submittedName>
        <fullName evidence="1">Uncharacterized protein</fullName>
    </submittedName>
</protein>
<gene>
    <name evidence="1" type="ORF">DXC51_24745</name>
</gene>
<dbReference type="AlphaFoldDB" id="A0A3E3HX28"/>
<dbReference type="Proteomes" id="UP000260812">
    <property type="component" value="Unassembled WGS sequence"/>
</dbReference>
<reference evidence="1" key="1">
    <citation type="submission" date="2018-08" db="EMBL/GenBank/DDBJ databases">
        <title>A genome reference for cultivated species of the human gut microbiota.</title>
        <authorList>
            <person name="Zou Y."/>
            <person name="Xue W."/>
            <person name="Luo G."/>
        </authorList>
    </citation>
    <scope>NUCLEOTIDE SEQUENCE [LARGE SCALE GENOMIC DNA]</scope>
    <source>
        <strain evidence="1">TF05-5AC</strain>
    </source>
</reference>
<accession>A0A3E3HX28</accession>
<dbReference type="RefSeq" id="WP_117545602.1">
    <property type="nucleotide sequence ID" value="NZ_JBKUNB010000019.1"/>
</dbReference>
<name>A0A3E3HX28_9FIRM</name>
<dbReference type="GeneID" id="97989973"/>
<comment type="caution">
    <text evidence="1">The sequence shown here is derived from an EMBL/GenBank/DDBJ whole genome shotgun (WGS) entry which is preliminary data.</text>
</comment>
<sequence>MEIYGCLFECKIEEIFKHYTDEIEAVQHAKDIEEAYVKIIETGITKAQPHVITIEKLKTKIEQLLQNYNI</sequence>
<keyword evidence="2" id="KW-1185">Reference proteome</keyword>
<evidence type="ECO:0000313" key="1">
    <source>
        <dbReference type="EMBL" id="RGE56404.1"/>
    </source>
</evidence>
<organism evidence="1 2">
    <name type="scientific">Eisenbergiella massiliensis</name>
    <dbReference type="NCBI Taxonomy" id="1720294"/>
    <lineage>
        <taxon>Bacteria</taxon>
        <taxon>Bacillati</taxon>
        <taxon>Bacillota</taxon>
        <taxon>Clostridia</taxon>
        <taxon>Lachnospirales</taxon>
        <taxon>Lachnospiraceae</taxon>
        <taxon>Eisenbergiella</taxon>
    </lineage>
</organism>